<evidence type="ECO:0000313" key="5">
    <source>
        <dbReference type="EMBL" id="KAJ7354413.1"/>
    </source>
</evidence>
<organism evidence="5 6">
    <name type="scientific">Mycena albidolilacea</name>
    <dbReference type="NCBI Taxonomy" id="1033008"/>
    <lineage>
        <taxon>Eukaryota</taxon>
        <taxon>Fungi</taxon>
        <taxon>Dikarya</taxon>
        <taxon>Basidiomycota</taxon>
        <taxon>Agaricomycotina</taxon>
        <taxon>Agaricomycetes</taxon>
        <taxon>Agaricomycetidae</taxon>
        <taxon>Agaricales</taxon>
        <taxon>Marasmiineae</taxon>
        <taxon>Mycenaceae</taxon>
        <taxon>Mycena</taxon>
    </lineage>
</organism>
<dbReference type="SUPFAM" id="SSF53474">
    <property type="entry name" value="alpha/beta-Hydrolases"/>
    <property type="match status" value="1"/>
</dbReference>
<keyword evidence="3" id="KW-0732">Signal</keyword>
<feature type="signal peptide" evidence="3">
    <location>
        <begin position="1"/>
        <end position="19"/>
    </location>
</feature>
<comment type="caution">
    <text evidence="5">The sequence shown here is derived from an EMBL/GenBank/DDBJ whole genome shotgun (WGS) entry which is preliminary data.</text>
</comment>
<dbReference type="Gene3D" id="3.40.50.1820">
    <property type="entry name" value="alpha/beta hydrolase"/>
    <property type="match status" value="1"/>
</dbReference>
<accession>A0AAD7ABT0</accession>
<evidence type="ECO:0000256" key="1">
    <source>
        <dbReference type="ARBA" id="ARBA00005964"/>
    </source>
</evidence>
<keyword evidence="6" id="KW-1185">Reference proteome</keyword>
<evidence type="ECO:0000259" key="4">
    <source>
        <dbReference type="Pfam" id="PF00135"/>
    </source>
</evidence>
<evidence type="ECO:0000313" key="6">
    <source>
        <dbReference type="Proteomes" id="UP001218218"/>
    </source>
</evidence>
<protein>
    <recommendedName>
        <fullName evidence="3">Carboxylic ester hydrolase</fullName>
        <ecNumber evidence="3">3.1.1.-</ecNumber>
    </recommendedName>
</protein>
<dbReference type="PROSITE" id="PS00122">
    <property type="entry name" value="CARBOXYLESTERASE_B_1"/>
    <property type="match status" value="1"/>
</dbReference>
<dbReference type="InterPro" id="IPR029058">
    <property type="entry name" value="AB_hydrolase_fold"/>
</dbReference>
<keyword evidence="2 3" id="KW-0378">Hydrolase</keyword>
<evidence type="ECO:0000256" key="2">
    <source>
        <dbReference type="ARBA" id="ARBA00022801"/>
    </source>
</evidence>
<proteinExistence type="inferred from homology"/>
<feature type="chain" id="PRO_5041772602" description="Carboxylic ester hydrolase" evidence="3">
    <location>
        <begin position="20"/>
        <end position="545"/>
    </location>
</feature>
<dbReference type="EC" id="3.1.1.-" evidence="3"/>
<dbReference type="GO" id="GO:0016787">
    <property type="term" value="F:hydrolase activity"/>
    <property type="evidence" value="ECO:0007669"/>
    <property type="project" value="UniProtKB-KW"/>
</dbReference>
<dbReference type="InterPro" id="IPR002018">
    <property type="entry name" value="CarbesteraseB"/>
</dbReference>
<dbReference type="EMBL" id="JARIHO010000010">
    <property type="protein sequence ID" value="KAJ7354413.1"/>
    <property type="molecule type" value="Genomic_DNA"/>
</dbReference>
<dbReference type="AlphaFoldDB" id="A0AAD7ABT0"/>
<dbReference type="PANTHER" id="PTHR11559">
    <property type="entry name" value="CARBOXYLESTERASE"/>
    <property type="match status" value="1"/>
</dbReference>
<reference evidence="5" key="1">
    <citation type="submission" date="2023-03" db="EMBL/GenBank/DDBJ databases">
        <title>Massive genome expansion in bonnet fungi (Mycena s.s.) driven by repeated elements and novel gene families across ecological guilds.</title>
        <authorList>
            <consortium name="Lawrence Berkeley National Laboratory"/>
            <person name="Harder C.B."/>
            <person name="Miyauchi S."/>
            <person name="Viragh M."/>
            <person name="Kuo A."/>
            <person name="Thoen E."/>
            <person name="Andreopoulos B."/>
            <person name="Lu D."/>
            <person name="Skrede I."/>
            <person name="Drula E."/>
            <person name="Henrissat B."/>
            <person name="Morin E."/>
            <person name="Kohler A."/>
            <person name="Barry K."/>
            <person name="LaButti K."/>
            <person name="Morin E."/>
            <person name="Salamov A."/>
            <person name="Lipzen A."/>
            <person name="Mereny Z."/>
            <person name="Hegedus B."/>
            <person name="Baldrian P."/>
            <person name="Stursova M."/>
            <person name="Weitz H."/>
            <person name="Taylor A."/>
            <person name="Grigoriev I.V."/>
            <person name="Nagy L.G."/>
            <person name="Martin F."/>
            <person name="Kauserud H."/>
        </authorList>
    </citation>
    <scope>NUCLEOTIDE SEQUENCE</scope>
    <source>
        <strain evidence="5">CBHHK002</strain>
    </source>
</reference>
<dbReference type="Proteomes" id="UP001218218">
    <property type="component" value="Unassembled WGS sequence"/>
</dbReference>
<sequence length="545" mass="58912">MLLFHNLLPLVLRLVFVDASPMIQLGRKTLVGREIASLQQEFFGNIPYAESPLGNLRFKAPVLKSSLNAASFNATEYGPACLQVATGLALNQMSGDCLTINVLRPTGTSSQSKLPVMFWTYGGGFVGGQASTANASLIVDQSVARGTPIIFINFNYRLGPLGFPQGQEAGASGAVNLGIKDQFAALQWVQLHIESFGGDKDKVTLFGQSAGSIMMSIQFLNPSICDLARATIFESGYQGTTPLFPPARGEVDWQNFVGGVPSCSNISTSGSTFECLAKANTTEILQGFASASSESTYFNPWPPVIDGAEGLIPDLPSVLFKRGQFARLPFIAGTVKDEGTTFIPQTINSTEELYELALSLFSPSSSPTTLQDSVQTLLQLYPDIPAQGSPFDTGNATFGLNSQFKRAAAIVGDGDFQSQRRFWMDTAANAGVKTFGYLFTESEPTFPPALGVFHASELAYVYGKPSDTSSSSEQLSRIMTDYWVSYVANLTPNDGLGVPRPEWRQFTPKNKTLIQFDGLNLTMIPDAYRAGQIAFLNSNPAIWRR</sequence>
<comment type="similarity">
    <text evidence="1 3">Belongs to the type-B carboxylesterase/lipase family.</text>
</comment>
<evidence type="ECO:0000256" key="3">
    <source>
        <dbReference type="RuleBase" id="RU361235"/>
    </source>
</evidence>
<name>A0AAD7ABT0_9AGAR</name>
<dbReference type="InterPro" id="IPR050309">
    <property type="entry name" value="Type-B_Carboxylest/Lipase"/>
</dbReference>
<dbReference type="Pfam" id="PF00135">
    <property type="entry name" value="COesterase"/>
    <property type="match status" value="1"/>
</dbReference>
<gene>
    <name evidence="5" type="ORF">DFH08DRAFT_738473</name>
</gene>
<dbReference type="InterPro" id="IPR019826">
    <property type="entry name" value="Carboxylesterase_B_AS"/>
</dbReference>
<feature type="domain" description="Carboxylesterase type B" evidence="4">
    <location>
        <begin position="39"/>
        <end position="517"/>
    </location>
</feature>